<comment type="catalytic activity">
    <reaction evidence="6">
        <text>hydrogencarbonate + H(+) = CO2 + H2O</text>
        <dbReference type="Rhea" id="RHEA:10748"/>
        <dbReference type="ChEBI" id="CHEBI:15377"/>
        <dbReference type="ChEBI" id="CHEBI:15378"/>
        <dbReference type="ChEBI" id="CHEBI:16526"/>
        <dbReference type="ChEBI" id="CHEBI:17544"/>
        <dbReference type="EC" id="4.2.1.1"/>
    </reaction>
</comment>
<feature type="domain" description="Alpha-carbonic anhydrase" evidence="8">
    <location>
        <begin position="43"/>
        <end position="274"/>
    </location>
</feature>
<dbReference type="PANTHER" id="PTHR18952:SF265">
    <property type="entry name" value="CARBONIC ANHYDRASE"/>
    <property type="match status" value="1"/>
</dbReference>
<gene>
    <name evidence="9" type="ORF">CD33_02835</name>
</gene>
<dbReference type="Pfam" id="PF00194">
    <property type="entry name" value="Carb_anhydrase"/>
    <property type="match status" value="1"/>
</dbReference>
<accession>A0A0A3IRI4</accession>
<organism evidence="9 10">
    <name type="scientific">Ureibacillus sinduriensis BLB-1 = JCM 15800</name>
    <dbReference type="NCBI Taxonomy" id="1384057"/>
    <lineage>
        <taxon>Bacteria</taxon>
        <taxon>Bacillati</taxon>
        <taxon>Bacillota</taxon>
        <taxon>Bacilli</taxon>
        <taxon>Bacillales</taxon>
        <taxon>Caryophanaceae</taxon>
        <taxon>Ureibacillus</taxon>
    </lineage>
</organism>
<dbReference type="AlphaFoldDB" id="A0A0A3IRI4"/>
<evidence type="ECO:0000256" key="6">
    <source>
        <dbReference type="ARBA" id="ARBA00048348"/>
    </source>
</evidence>
<dbReference type="PROSITE" id="PS51144">
    <property type="entry name" value="ALPHA_CA_2"/>
    <property type="match status" value="1"/>
</dbReference>
<dbReference type="RefSeq" id="WP_036197943.1">
    <property type="nucleotide sequence ID" value="NZ_AVCY01000018.1"/>
</dbReference>
<dbReference type="Gene3D" id="3.10.200.10">
    <property type="entry name" value="Alpha carbonic anhydrase"/>
    <property type="match status" value="1"/>
</dbReference>
<dbReference type="Proteomes" id="UP000030408">
    <property type="component" value="Unassembled WGS sequence"/>
</dbReference>
<keyword evidence="7" id="KW-0812">Transmembrane</keyword>
<comment type="caution">
    <text evidence="9">The sequence shown here is derived from an EMBL/GenBank/DDBJ whole genome shotgun (WGS) entry which is preliminary data.</text>
</comment>
<keyword evidence="7" id="KW-0472">Membrane</keyword>
<protein>
    <recommendedName>
        <fullName evidence="2">carbonic anhydrase</fullName>
        <ecNumber evidence="2">4.2.1.1</ecNumber>
    </recommendedName>
</protein>
<dbReference type="SMART" id="SM01057">
    <property type="entry name" value="Carb_anhydrase"/>
    <property type="match status" value="1"/>
</dbReference>
<evidence type="ECO:0000259" key="8">
    <source>
        <dbReference type="PROSITE" id="PS51144"/>
    </source>
</evidence>
<evidence type="ECO:0000256" key="7">
    <source>
        <dbReference type="SAM" id="Phobius"/>
    </source>
</evidence>
<dbReference type="GO" id="GO:0004089">
    <property type="term" value="F:carbonate dehydratase activity"/>
    <property type="evidence" value="ECO:0007669"/>
    <property type="project" value="UniProtKB-EC"/>
</dbReference>
<keyword evidence="10" id="KW-1185">Reference proteome</keyword>
<evidence type="ECO:0000256" key="3">
    <source>
        <dbReference type="ARBA" id="ARBA00022723"/>
    </source>
</evidence>
<dbReference type="GO" id="GO:0008270">
    <property type="term" value="F:zinc ion binding"/>
    <property type="evidence" value="ECO:0007669"/>
    <property type="project" value="InterPro"/>
</dbReference>
<comment type="similarity">
    <text evidence="1">Belongs to the alpha-carbonic anhydrase family.</text>
</comment>
<dbReference type="InterPro" id="IPR023561">
    <property type="entry name" value="Carbonic_anhydrase_a-class"/>
</dbReference>
<sequence>MRKSYIYALLSIAAVIGVIGYFAIDTTEQAPVENEQQLTAADVYWSYTGETGPEQWMNVDSNYEACGRGELQSPINIELKETANQQEAMKLAEQISLNYDQAIFTVENIGHTIEANSTTLENSLLINDKEYKLTGIHFHSPSEHQLNGQYFDMEAHLYHRSEEGEMAIIGLFIESGEENLVLAEMWDEIPANGEEAAKVLKNPVDLQLLLPEQKSVYQYMGSITAPPCTEGVNWFILEQPIEMSDDQINRFSSIFLQNNRPIQELNGRDVYKFNLN</sequence>
<evidence type="ECO:0000313" key="9">
    <source>
        <dbReference type="EMBL" id="KGR77447.1"/>
    </source>
</evidence>
<dbReference type="OrthoDB" id="5327615at2"/>
<proteinExistence type="inferred from homology"/>
<dbReference type="InterPro" id="IPR001148">
    <property type="entry name" value="CA_dom"/>
</dbReference>
<evidence type="ECO:0000256" key="2">
    <source>
        <dbReference type="ARBA" id="ARBA00012925"/>
    </source>
</evidence>
<dbReference type="SUPFAM" id="SSF51069">
    <property type="entry name" value="Carbonic anhydrase"/>
    <property type="match status" value="1"/>
</dbReference>
<evidence type="ECO:0000256" key="5">
    <source>
        <dbReference type="ARBA" id="ARBA00023239"/>
    </source>
</evidence>
<dbReference type="InterPro" id="IPR036398">
    <property type="entry name" value="CA_dom_sf"/>
</dbReference>
<name>A0A0A3IRI4_9BACL</name>
<feature type="transmembrane region" description="Helical" evidence="7">
    <location>
        <begin position="5"/>
        <end position="24"/>
    </location>
</feature>
<dbReference type="EMBL" id="JPVO01000038">
    <property type="protein sequence ID" value="KGR77447.1"/>
    <property type="molecule type" value="Genomic_DNA"/>
</dbReference>
<dbReference type="STRING" id="1384057.CD33_02835"/>
<reference evidence="9 10" key="1">
    <citation type="submission" date="2014-02" db="EMBL/GenBank/DDBJ databases">
        <title>Draft genome sequence of Lysinibacillus sinduriensis JCM 15800.</title>
        <authorList>
            <person name="Zhang F."/>
            <person name="Wang G."/>
            <person name="Zhang L."/>
        </authorList>
    </citation>
    <scope>NUCLEOTIDE SEQUENCE [LARGE SCALE GENOMIC DNA]</scope>
    <source>
        <strain evidence="9 10">JCM 15800</strain>
    </source>
</reference>
<dbReference type="InterPro" id="IPR041891">
    <property type="entry name" value="Alpha_CA_prokaryot-like"/>
</dbReference>
<dbReference type="PANTHER" id="PTHR18952">
    <property type="entry name" value="CARBONIC ANHYDRASE"/>
    <property type="match status" value="1"/>
</dbReference>
<dbReference type="EC" id="4.2.1.1" evidence="2"/>
<keyword evidence="3" id="KW-0479">Metal-binding</keyword>
<keyword evidence="4" id="KW-0862">Zinc</keyword>
<evidence type="ECO:0000256" key="4">
    <source>
        <dbReference type="ARBA" id="ARBA00022833"/>
    </source>
</evidence>
<evidence type="ECO:0000256" key="1">
    <source>
        <dbReference type="ARBA" id="ARBA00010718"/>
    </source>
</evidence>
<evidence type="ECO:0000313" key="10">
    <source>
        <dbReference type="Proteomes" id="UP000030408"/>
    </source>
</evidence>
<dbReference type="CDD" id="cd03124">
    <property type="entry name" value="alpha_CA_prokaryotic_like"/>
    <property type="match status" value="1"/>
</dbReference>
<dbReference type="eggNOG" id="COG3338">
    <property type="taxonomic scope" value="Bacteria"/>
</dbReference>
<keyword evidence="5" id="KW-0456">Lyase</keyword>
<keyword evidence="7" id="KW-1133">Transmembrane helix</keyword>